<feature type="chain" id="PRO_5045595856" description="Secreted protein" evidence="1">
    <location>
        <begin position="27"/>
        <end position="143"/>
    </location>
</feature>
<organism evidence="2 3">
    <name type="scientific">Streptomyces spororaveus</name>
    <dbReference type="NCBI Taxonomy" id="284039"/>
    <lineage>
        <taxon>Bacteria</taxon>
        <taxon>Bacillati</taxon>
        <taxon>Actinomycetota</taxon>
        <taxon>Actinomycetes</taxon>
        <taxon>Kitasatosporales</taxon>
        <taxon>Streptomycetaceae</taxon>
        <taxon>Streptomyces</taxon>
    </lineage>
</organism>
<keyword evidence="3" id="KW-1185">Reference proteome</keyword>
<evidence type="ECO:0000256" key="1">
    <source>
        <dbReference type="SAM" id="SignalP"/>
    </source>
</evidence>
<reference evidence="3" key="1">
    <citation type="submission" date="2023-07" db="EMBL/GenBank/DDBJ databases">
        <title>Whole genome shotgun sequence of Streptomyces spororaveus NBRC 15456.</title>
        <authorList>
            <person name="Komaki H."/>
            <person name="Tamura T."/>
        </authorList>
    </citation>
    <scope>NUCLEOTIDE SEQUENCE [LARGE SCALE GENOMIC DNA]</scope>
    <source>
        <strain evidence="3">NBRC 15456</strain>
    </source>
</reference>
<evidence type="ECO:0000313" key="2">
    <source>
        <dbReference type="EMBL" id="GHI80394.1"/>
    </source>
</evidence>
<protein>
    <recommendedName>
        <fullName evidence="4">Secreted protein</fullName>
    </recommendedName>
</protein>
<dbReference type="Proteomes" id="UP000608522">
    <property type="component" value="Unassembled WGS sequence"/>
</dbReference>
<gene>
    <name evidence="2" type="ORF">Sspor_59550</name>
</gene>
<proteinExistence type="predicted"/>
<evidence type="ECO:0008006" key="4">
    <source>
        <dbReference type="Google" id="ProtNLM"/>
    </source>
</evidence>
<accession>A0ABQ3TJ02</accession>
<evidence type="ECO:0000313" key="3">
    <source>
        <dbReference type="Proteomes" id="UP000608522"/>
    </source>
</evidence>
<dbReference type="RefSeq" id="WP_202201762.1">
    <property type="nucleotide sequence ID" value="NZ_BAAATO010000033.1"/>
</dbReference>
<name>A0ABQ3TJ02_9ACTN</name>
<sequence>MRVAALSATAALVLATLAGSVAPAAADTPAGPVLQVPLEAGNGLHHSTGSVVYERVDGEVNAVRIISVYVTGGDRDCAWLDWNDPHNPNGWSSLTSEPSCGGTGLEEHPDRIVKAPVGHPLKVRLAAYHRDSAEVKHKDIEKL</sequence>
<feature type="signal peptide" evidence="1">
    <location>
        <begin position="1"/>
        <end position="26"/>
    </location>
</feature>
<comment type="caution">
    <text evidence="2">The sequence shown here is derived from an EMBL/GenBank/DDBJ whole genome shotgun (WGS) entry which is preliminary data.</text>
</comment>
<dbReference type="EMBL" id="BNED01000005">
    <property type="protein sequence ID" value="GHI80394.1"/>
    <property type="molecule type" value="Genomic_DNA"/>
</dbReference>
<keyword evidence="1" id="KW-0732">Signal</keyword>